<keyword evidence="5 10" id="KW-0560">Oxidoreductase</keyword>
<evidence type="ECO:0000256" key="1">
    <source>
        <dbReference type="ARBA" id="ARBA00004370"/>
    </source>
</evidence>
<keyword evidence="3 9" id="KW-0349">Heme</keyword>
<dbReference type="InterPro" id="IPR036396">
    <property type="entry name" value="Cyt_P450_sf"/>
</dbReference>
<evidence type="ECO:0000256" key="3">
    <source>
        <dbReference type="ARBA" id="ARBA00022617"/>
    </source>
</evidence>
<dbReference type="GeneID" id="113865687"/>
<sequence>MEENGWVISISILLLFINFLSKSILKRETKHKNLPPTPPALPLIGHLHLIKEPLHRTLSNLTLKYGHIFFLRLGSRNVLVVSSPSLVEECFTKNDITFANRPRTLAGKHLNYNCTAMGFASYGDHWRNLRRLTTLELLSSNRLAKFARIREEEVKILVKQLFEDCKDETVSVEVELRPRLVALSFNIMVRMITGKHYYGKDAVSEEEKEFQLLMKDLAELNGSGNLNDFLPILQWIDFQGIEKKMIKVMHKVDSFFQKLIDNHRQNSDTDADFLNGSKDMTLIDVMLELQKEEPEIYTNQTVKGVILAMLVAGSETSATALEWALSLLLNHPKAMNKTKIEIETCVGQDQLLNEQDATKLKYLQNVITETLRLYPVAPNLIPHESANDCKVGGYDIPRGTMLLVNLWTLHRDAEWWTDPTRFEPERYERGEGGEKVYDMIPFGTGRRACPGAGLAKRVMGHALGALIQCFEWNRIADEEINMAEGTGITLPRVQPLVALCRPRQTMIKVLSDI</sequence>
<dbReference type="PROSITE" id="PS00086">
    <property type="entry name" value="CYTOCHROME_P450"/>
    <property type="match status" value="1"/>
</dbReference>
<dbReference type="OrthoDB" id="2789670at2759"/>
<dbReference type="Pfam" id="PF00067">
    <property type="entry name" value="p450"/>
    <property type="match status" value="1"/>
</dbReference>
<organism evidence="11 12">
    <name type="scientific">Abrus precatorius</name>
    <name type="common">Indian licorice</name>
    <name type="synonym">Glycine abrus</name>
    <dbReference type="NCBI Taxonomy" id="3816"/>
    <lineage>
        <taxon>Eukaryota</taxon>
        <taxon>Viridiplantae</taxon>
        <taxon>Streptophyta</taxon>
        <taxon>Embryophyta</taxon>
        <taxon>Tracheophyta</taxon>
        <taxon>Spermatophyta</taxon>
        <taxon>Magnoliopsida</taxon>
        <taxon>eudicotyledons</taxon>
        <taxon>Gunneridae</taxon>
        <taxon>Pentapetalae</taxon>
        <taxon>rosids</taxon>
        <taxon>fabids</taxon>
        <taxon>Fabales</taxon>
        <taxon>Fabaceae</taxon>
        <taxon>Papilionoideae</taxon>
        <taxon>50 kb inversion clade</taxon>
        <taxon>NPAAA clade</taxon>
        <taxon>indigoferoid/millettioid clade</taxon>
        <taxon>Abreae</taxon>
        <taxon>Abrus</taxon>
    </lineage>
</organism>
<evidence type="ECO:0000256" key="2">
    <source>
        <dbReference type="ARBA" id="ARBA00010617"/>
    </source>
</evidence>
<dbReference type="PANTHER" id="PTHR47947:SF20">
    <property type="entry name" value="CYTOCHROME P450 FAMILY PROTEIN"/>
    <property type="match status" value="1"/>
</dbReference>
<comment type="similarity">
    <text evidence="2 10">Belongs to the cytochrome P450 family.</text>
</comment>
<dbReference type="Gene3D" id="1.10.630.10">
    <property type="entry name" value="Cytochrome P450"/>
    <property type="match status" value="1"/>
</dbReference>
<dbReference type="CDD" id="cd20653">
    <property type="entry name" value="CYP81"/>
    <property type="match status" value="1"/>
</dbReference>
<comment type="cofactor">
    <cofactor evidence="9">
        <name>heme</name>
        <dbReference type="ChEBI" id="CHEBI:30413"/>
    </cofactor>
</comment>
<dbReference type="SUPFAM" id="SSF48264">
    <property type="entry name" value="Cytochrome P450"/>
    <property type="match status" value="1"/>
</dbReference>
<reference evidence="11" key="1">
    <citation type="journal article" date="2019" name="Toxins">
        <title>Detection of Abrin-Like and Prepropulchellin-Like Toxin Genes and Transcripts Using Whole Genome Sequencing and Full-Length Transcript Sequencing of Abrus precatorius.</title>
        <authorList>
            <person name="Hovde B.T."/>
            <person name="Daligault H.E."/>
            <person name="Hanschen E.R."/>
            <person name="Kunde Y.A."/>
            <person name="Johnson M.B."/>
            <person name="Starkenburg S.R."/>
            <person name="Johnson S.L."/>
        </authorList>
    </citation>
    <scope>NUCLEOTIDE SEQUENCE [LARGE SCALE GENOMIC DNA]</scope>
</reference>
<dbReference type="InterPro" id="IPR001128">
    <property type="entry name" value="Cyt_P450"/>
</dbReference>
<dbReference type="KEGG" id="aprc:113865687"/>
<evidence type="ECO:0000256" key="5">
    <source>
        <dbReference type="ARBA" id="ARBA00023002"/>
    </source>
</evidence>
<proteinExistence type="inferred from homology"/>
<reference evidence="12" key="2">
    <citation type="submission" date="2025-08" db="UniProtKB">
        <authorList>
            <consortium name="RefSeq"/>
        </authorList>
    </citation>
    <scope>IDENTIFICATION</scope>
    <source>
        <tissue evidence="12">Young leaves</tissue>
    </source>
</reference>
<gene>
    <name evidence="12" type="primary">LOC113865687</name>
</gene>
<dbReference type="FunFam" id="1.10.630.10:FF:000023">
    <property type="entry name" value="Cytochrome P450 family protein"/>
    <property type="match status" value="1"/>
</dbReference>
<dbReference type="InterPro" id="IPR017972">
    <property type="entry name" value="Cyt_P450_CS"/>
</dbReference>
<keyword evidence="11" id="KW-1185">Reference proteome</keyword>
<name>A0A8B8LIK6_ABRPR</name>
<evidence type="ECO:0000256" key="4">
    <source>
        <dbReference type="ARBA" id="ARBA00022723"/>
    </source>
</evidence>
<dbReference type="PRINTS" id="PR00463">
    <property type="entry name" value="EP450I"/>
</dbReference>
<dbReference type="InterPro" id="IPR002401">
    <property type="entry name" value="Cyt_P450_E_grp-I"/>
</dbReference>
<evidence type="ECO:0000313" key="11">
    <source>
        <dbReference type="Proteomes" id="UP000694853"/>
    </source>
</evidence>
<evidence type="ECO:0000256" key="8">
    <source>
        <dbReference type="ARBA" id="ARBA00023136"/>
    </source>
</evidence>
<keyword evidence="8" id="KW-0472">Membrane</keyword>
<evidence type="ECO:0000256" key="7">
    <source>
        <dbReference type="ARBA" id="ARBA00023033"/>
    </source>
</evidence>
<dbReference type="GO" id="GO:0005506">
    <property type="term" value="F:iron ion binding"/>
    <property type="evidence" value="ECO:0007669"/>
    <property type="project" value="InterPro"/>
</dbReference>
<dbReference type="InterPro" id="IPR050651">
    <property type="entry name" value="Plant_Cytochrome_P450_Monoox"/>
</dbReference>
<comment type="subcellular location">
    <subcellularLocation>
        <location evidence="1">Membrane</location>
    </subcellularLocation>
</comment>
<accession>A0A8B8LIK6</accession>
<evidence type="ECO:0000256" key="10">
    <source>
        <dbReference type="RuleBase" id="RU000461"/>
    </source>
</evidence>
<dbReference type="PANTHER" id="PTHR47947">
    <property type="entry name" value="CYTOCHROME P450 82C3-RELATED"/>
    <property type="match status" value="1"/>
</dbReference>
<protein>
    <submittedName>
        <fullName evidence="12">Isoflavone 2'-hydroxylase-like</fullName>
    </submittedName>
</protein>
<dbReference type="AlphaFoldDB" id="A0A8B8LIK6"/>
<dbReference type="RefSeq" id="XP_027356206.1">
    <property type="nucleotide sequence ID" value="XM_027500405.1"/>
</dbReference>
<keyword evidence="7 10" id="KW-0503">Monooxygenase</keyword>
<dbReference type="Proteomes" id="UP000694853">
    <property type="component" value="Unplaced"/>
</dbReference>
<keyword evidence="6 9" id="KW-0408">Iron</keyword>
<dbReference type="GO" id="GO:0020037">
    <property type="term" value="F:heme binding"/>
    <property type="evidence" value="ECO:0007669"/>
    <property type="project" value="InterPro"/>
</dbReference>
<dbReference type="GO" id="GO:0016020">
    <property type="term" value="C:membrane"/>
    <property type="evidence" value="ECO:0007669"/>
    <property type="project" value="UniProtKB-SubCell"/>
</dbReference>
<dbReference type="GO" id="GO:0016705">
    <property type="term" value="F:oxidoreductase activity, acting on paired donors, with incorporation or reduction of molecular oxygen"/>
    <property type="evidence" value="ECO:0007669"/>
    <property type="project" value="InterPro"/>
</dbReference>
<feature type="binding site" description="axial binding residue" evidence="9">
    <location>
        <position position="449"/>
    </location>
    <ligand>
        <name>heme</name>
        <dbReference type="ChEBI" id="CHEBI:30413"/>
    </ligand>
    <ligandPart>
        <name>Fe</name>
        <dbReference type="ChEBI" id="CHEBI:18248"/>
    </ligandPart>
</feature>
<dbReference type="GO" id="GO:0004497">
    <property type="term" value="F:monooxygenase activity"/>
    <property type="evidence" value="ECO:0007669"/>
    <property type="project" value="UniProtKB-KW"/>
</dbReference>
<keyword evidence="4 9" id="KW-0479">Metal-binding</keyword>
<dbReference type="PRINTS" id="PR00385">
    <property type="entry name" value="P450"/>
</dbReference>
<evidence type="ECO:0000256" key="9">
    <source>
        <dbReference type="PIRSR" id="PIRSR602401-1"/>
    </source>
</evidence>
<evidence type="ECO:0000256" key="6">
    <source>
        <dbReference type="ARBA" id="ARBA00023004"/>
    </source>
</evidence>
<evidence type="ECO:0000313" key="12">
    <source>
        <dbReference type="RefSeq" id="XP_027356206.1"/>
    </source>
</evidence>